<reference evidence="2" key="1">
    <citation type="journal article" date="2020" name="Stud. Mycol.">
        <title>101 Dothideomycetes genomes: a test case for predicting lifestyles and emergence of pathogens.</title>
        <authorList>
            <person name="Haridas S."/>
            <person name="Albert R."/>
            <person name="Binder M."/>
            <person name="Bloem J."/>
            <person name="Labutti K."/>
            <person name="Salamov A."/>
            <person name="Andreopoulos B."/>
            <person name="Baker S."/>
            <person name="Barry K."/>
            <person name="Bills G."/>
            <person name="Bluhm B."/>
            <person name="Cannon C."/>
            <person name="Castanera R."/>
            <person name="Culley D."/>
            <person name="Daum C."/>
            <person name="Ezra D."/>
            <person name="Gonzalez J."/>
            <person name="Henrissat B."/>
            <person name="Kuo A."/>
            <person name="Liang C."/>
            <person name="Lipzen A."/>
            <person name="Lutzoni F."/>
            <person name="Magnuson J."/>
            <person name="Mondo S."/>
            <person name="Nolan M."/>
            <person name="Ohm R."/>
            <person name="Pangilinan J."/>
            <person name="Park H.-J."/>
            <person name="Ramirez L."/>
            <person name="Alfaro M."/>
            <person name="Sun H."/>
            <person name="Tritt A."/>
            <person name="Yoshinaga Y."/>
            <person name="Zwiers L.-H."/>
            <person name="Turgeon B."/>
            <person name="Goodwin S."/>
            <person name="Spatafora J."/>
            <person name="Crous P."/>
            <person name="Grigoriev I."/>
        </authorList>
    </citation>
    <scope>NUCLEOTIDE SEQUENCE</scope>
    <source>
        <strain evidence="2">CBS 269.34</strain>
    </source>
</reference>
<keyword evidence="3" id="KW-1185">Reference proteome</keyword>
<organism evidence="2 3">
    <name type="scientific">Lophium mytilinum</name>
    <dbReference type="NCBI Taxonomy" id="390894"/>
    <lineage>
        <taxon>Eukaryota</taxon>
        <taxon>Fungi</taxon>
        <taxon>Dikarya</taxon>
        <taxon>Ascomycota</taxon>
        <taxon>Pezizomycotina</taxon>
        <taxon>Dothideomycetes</taxon>
        <taxon>Pleosporomycetidae</taxon>
        <taxon>Mytilinidiales</taxon>
        <taxon>Mytilinidiaceae</taxon>
        <taxon>Lophium</taxon>
    </lineage>
</organism>
<dbReference type="SUPFAM" id="SSF52047">
    <property type="entry name" value="RNI-like"/>
    <property type="match status" value="1"/>
</dbReference>
<dbReference type="SUPFAM" id="SSF81383">
    <property type="entry name" value="F-box domain"/>
    <property type="match status" value="1"/>
</dbReference>
<evidence type="ECO:0000259" key="1">
    <source>
        <dbReference type="PROSITE" id="PS50181"/>
    </source>
</evidence>
<dbReference type="Pfam" id="PF00646">
    <property type="entry name" value="F-box"/>
    <property type="match status" value="1"/>
</dbReference>
<feature type="domain" description="F-box" evidence="1">
    <location>
        <begin position="54"/>
        <end position="99"/>
    </location>
</feature>
<proteinExistence type="predicted"/>
<dbReference type="PROSITE" id="PS50181">
    <property type="entry name" value="FBOX"/>
    <property type="match status" value="1"/>
</dbReference>
<gene>
    <name evidence="2" type="ORF">BU16DRAFT_105456</name>
</gene>
<accession>A0A6A6QJF4</accession>
<dbReference type="InterPro" id="IPR001810">
    <property type="entry name" value="F-box_dom"/>
</dbReference>
<protein>
    <recommendedName>
        <fullName evidence="1">F-box domain-containing protein</fullName>
    </recommendedName>
</protein>
<dbReference type="EMBL" id="MU004194">
    <property type="protein sequence ID" value="KAF2492164.1"/>
    <property type="molecule type" value="Genomic_DNA"/>
</dbReference>
<sequence length="547" mass="60915">MQISCYQASALLIPIHHSQSKYYFYICLILSPRIVVVSKQFKPRQSITMETSSNPPLLGLPSEVVERIISGLDLASLKNLRLSCKDLSSTCIGPHFKSFFKTQSTDLTKGSLEKLNAIASHTELGGAVKHVIVQAVIYDPSELERILATKRKRITTRNGPFMSSTEPACTEEELQEAKSDLEWLHARIEESSNQSDGSTTSMLGSAFRAFGKLDLIDLDASVIQAPGKSVSTQATREWYAIWVRATQVFTSTTLAIAQSGIRVETLTFYRNTFRCSIPSVEITDHIAALKTAGFANAGVHTKNLALSISTRVVRNFSKILEARESLQGVERVYHEAFGGSGAGLLKPDDPEALADDNFPGVARLLQLMPNLEAFDLHLYSTLQGSVKSYDRIFNTVASEVHLPALEQCFLRGVPTTAESLLLFLEKHPKINHLELREVRLTTGAWEPIFSHLSGMPALTKLHMSNLRSSETGSLFNLQPISGYDWEAFQKKRWSYPCMDGTMVHTLELGAEEIKKGLKFRPRPQERQLGSPWFMMWMESTKGLYGPP</sequence>
<dbReference type="OrthoDB" id="3438345at2759"/>
<dbReference type="Proteomes" id="UP000799750">
    <property type="component" value="Unassembled WGS sequence"/>
</dbReference>
<dbReference type="InterPro" id="IPR032675">
    <property type="entry name" value="LRR_dom_sf"/>
</dbReference>
<evidence type="ECO:0000313" key="3">
    <source>
        <dbReference type="Proteomes" id="UP000799750"/>
    </source>
</evidence>
<dbReference type="Gene3D" id="3.80.10.10">
    <property type="entry name" value="Ribonuclease Inhibitor"/>
    <property type="match status" value="1"/>
</dbReference>
<evidence type="ECO:0000313" key="2">
    <source>
        <dbReference type="EMBL" id="KAF2492164.1"/>
    </source>
</evidence>
<dbReference type="InterPro" id="IPR036047">
    <property type="entry name" value="F-box-like_dom_sf"/>
</dbReference>
<name>A0A6A6QJF4_9PEZI</name>
<dbReference type="AlphaFoldDB" id="A0A6A6QJF4"/>